<sequence>MYFIKGICESCRLVSIALVHCIDKSLSHDSLYLRLFCYLAKQDKSLSSNSDKWDDTILAKLYMKWKSNGIENTPNEKMMFTFLKWKWIICDKLLGND</sequence>
<dbReference type="Proteomes" id="UP000023152">
    <property type="component" value="Unassembled WGS sequence"/>
</dbReference>
<accession>X6MN06</accession>
<organism evidence="1 2">
    <name type="scientific">Reticulomyxa filosa</name>
    <dbReference type="NCBI Taxonomy" id="46433"/>
    <lineage>
        <taxon>Eukaryota</taxon>
        <taxon>Sar</taxon>
        <taxon>Rhizaria</taxon>
        <taxon>Retaria</taxon>
        <taxon>Foraminifera</taxon>
        <taxon>Monothalamids</taxon>
        <taxon>Reticulomyxidae</taxon>
        <taxon>Reticulomyxa</taxon>
    </lineage>
</organism>
<gene>
    <name evidence="1" type="ORF">RFI_22908</name>
</gene>
<comment type="caution">
    <text evidence="1">The sequence shown here is derived from an EMBL/GenBank/DDBJ whole genome shotgun (WGS) entry which is preliminary data.</text>
</comment>
<keyword evidence="2" id="KW-1185">Reference proteome</keyword>
<protein>
    <submittedName>
        <fullName evidence="1">Uncharacterized protein</fullName>
    </submittedName>
</protein>
<dbReference type="EMBL" id="ASPP01020017">
    <property type="protein sequence ID" value="ETO14460.1"/>
    <property type="molecule type" value="Genomic_DNA"/>
</dbReference>
<reference evidence="1 2" key="1">
    <citation type="journal article" date="2013" name="Curr. Biol.">
        <title>The Genome of the Foraminiferan Reticulomyxa filosa.</title>
        <authorList>
            <person name="Glockner G."/>
            <person name="Hulsmann N."/>
            <person name="Schleicher M."/>
            <person name="Noegel A.A."/>
            <person name="Eichinger L."/>
            <person name="Gallinger C."/>
            <person name="Pawlowski J."/>
            <person name="Sierra R."/>
            <person name="Euteneuer U."/>
            <person name="Pillet L."/>
            <person name="Moustafa A."/>
            <person name="Platzer M."/>
            <person name="Groth M."/>
            <person name="Szafranski K."/>
            <person name="Schliwa M."/>
        </authorList>
    </citation>
    <scope>NUCLEOTIDE SEQUENCE [LARGE SCALE GENOMIC DNA]</scope>
</reference>
<dbReference type="OrthoDB" id="120976at2759"/>
<evidence type="ECO:0000313" key="1">
    <source>
        <dbReference type="EMBL" id="ETO14460.1"/>
    </source>
</evidence>
<name>X6MN06_RETFI</name>
<dbReference type="AlphaFoldDB" id="X6MN06"/>
<evidence type="ECO:0000313" key="2">
    <source>
        <dbReference type="Proteomes" id="UP000023152"/>
    </source>
</evidence>
<proteinExistence type="predicted"/>